<dbReference type="GO" id="GO:0016853">
    <property type="term" value="F:isomerase activity"/>
    <property type="evidence" value="ECO:0007669"/>
    <property type="project" value="UniProtKB-KW"/>
</dbReference>
<dbReference type="AlphaFoldDB" id="A0A897MWK9"/>
<protein>
    <submittedName>
        <fullName evidence="1">Thiol-disulfide isomerase or thioredoxin</fullName>
    </submittedName>
</protein>
<dbReference type="InterPro" id="IPR036249">
    <property type="entry name" value="Thioredoxin-like_sf"/>
</dbReference>
<organism evidence="1 2">
    <name type="scientific">Natranaeroarchaeum sulfidigenes</name>
    <dbReference type="NCBI Taxonomy" id="2784880"/>
    <lineage>
        <taxon>Archaea</taxon>
        <taxon>Methanobacteriati</taxon>
        <taxon>Methanobacteriota</taxon>
        <taxon>Stenosarchaea group</taxon>
        <taxon>Halobacteria</taxon>
        <taxon>Halobacteriales</taxon>
        <taxon>Natronoarchaeaceae</taxon>
        <taxon>Natranaeroarchaeum</taxon>
    </lineage>
</organism>
<dbReference type="KEGG" id="hara:AArcS_2296"/>
<dbReference type="PROSITE" id="PS51354">
    <property type="entry name" value="GLUTAREDOXIN_2"/>
    <property type="match status" value="1"/>
</dbReference>
<evidence type="ECO:0000313" key="2">
    <source>
        <dbReference type="Proteomes" id="UP000663586"/>
    </source>
</evidence>
<evidence type="ECO:0000313" key="1">
    <source>
        <dbReference type="EMBL" id="QSG03493.1"/>
    </source>
</evidence>
<dbReference type="SUPFAM" id="SSF52833">
    <property type="entry name" value="Thioredoxin-like"/>
    <property type="match status" value="1"/>
</dbReference>
<sequence length="154" mass="16538">MFEAECMTSLRSRRAVLRLCGTVGLGAGLAGCLGDGGETPEQAVTSPESADAAVVVYWFWGDGCPVCDDQKGFIDEIAATSETDVVALEVYNDAENRELFNDVIDEHNIQREAVPTTVIGSEHWIGDSSDIRDAIRAKLSDCREESGCQPPAVV</sequence>
<name>A0A897MWK9_9EURY</name>
<reference evidence="1" key="1">
    <citation type="submission" date="2020-11" db="EMBL/GenBank/DDBJ databases">
        <title>Carbohydrate-dependent, anaerobic sulfur respiration: A novel catabolism in halophilic archaea.</title>
        <authorList>
            <person name="Sorokin D.Y."/>
            <person name="Messina E."/>
            <person name="Smedile F."/>
            <person name="La Cono V."/>
            <person name="Hallsworth J.E."/>
            <person name="Yakimov M.M."/>
        </authorList>
    </citation>
    <scope>NUCLEOTIDE SEQUENCE</scope>
    <source>
        <strain evidence="1">AArc-S</strain>
    </source>
</reference>
<keyword evidence="2" id="KW-1185">Reference proteome</keyword>
<dbReference type="Gene3D" id="3.40.30.10">
    <property type="entry name" value="Glutaredoxin"/>
    <property type="match status" value="1"/>
</dbReference>
<dbReference type="Proteomes" id="UP000663586">
    <property type="component" value="Chromosome"/>
</dbReference>
<proteinExistence type="predicted"/>
<keyword evidence="1" id="KW-0413">Isomerase</keyword>
<dbReference type="EMBL" id="CP064786">
    <property type="protein sequence ID" value="QSG03493.1"/>
    <property type="molecule type" value="Genomic_DNA"/>
</dbReference>
<gene>
    <name evidence="1" type="primary">trxA8</name>
    <name evidence="1" type="ORF">AArcS_2296</name>
</gene>
<accession>A0A897MWK9</accession>